<dbReference type="Proteomes" id="UP000823405">
    <property type="component" value="Unassembled WGS sequence"/>
</dbReference>
<accession>A0A9P6QXP5</accession>
<evidence type="ECO:0000256" key="1">
    <source>
        <dbReference type="ARBA" id="ARBA00022729"/>
    </source>
</evidence>
<gene>
    <name evidence="4" type="ORF">BGZ97_000728</name>
</gene>
<proteinExistence type="predicted"/>
<dbReference type="InterPro" id="IPR036908">
    <property type="entry name" value="RlpA-like_sf"/>
</dbReference>
<feature type="chain" id="PRO_5040360393" description="RlpA-like protein double-psi beta-barrel domain-containing protein" evidence="2">
    <location>
        <begin position="28"/>
        <end position="161"/>
    </location>
</feature>
<comment type="caution">
    <text evidence="4">The sequence shown here is derived from an EMBL/GenBank/DDBJ whole genome shotgun (WGS) entry which is preliminary data.</text>
</comment>
<dbReference type="InterPro" id="IPR051477">
    <property type="entry name" value="Expansin_CellWall"/>
</dbReference>
<dbReference type="CDD" id="cd22191">
    <property type="entry name" value="DPBB_RlpA_EXP_N-like"/>
    <property type="match status" value="1"/>
</dbReference>
<dbReference type="EMBL" id="JAAAIN010001138">
    <property type="protein sequence ID" value="KAG0306471.1"/>
    <property type="molecule type" value="Genomic_DNA"/>
</dbReference>
<name>A0A9P6QXP5_9FUNG</name>
<evidence type="ECO:0000313" key="4">
    <source>
        <dbReference type="EMBL" id="KAG0306471.1"/>
    </source>
</evidence>
<dbReference type="OrthoDB" id="623670at2759"/>
<evidence type="ECO:0000256" key="2">
    <source>
        <dbReference type="SAM" id="SignalP"/>
    </source>
</evidence>
<organism evidence="4 5">
    <name type="scientific">Linnemannia gamsii</name>
    <dbReference type="NCBI Taxonomy" id="64522"/>
    <lineage>
        <taxon>Eukaryota</taxon>
        <taxon>Fungi</taxon>
        <taxon>Fungi incertae sedis</taxon>
        <taxon>Mucoromycota</taxon>
        <taxon>Mortierellomycotina</taxon>
        <taxon>Mortierellomycetes</taxon>
        <taxon>Mortierellales</taxon>
        <taxon>Mortierellaceae</taxon>
        <taxon>Linnemannia</taxon>
    </lineage>
</organism>
<dbReference type="PANTHER" id="PTHR31836:SF28">
    <property type="entry name" value="SRCR DOMAIN-CONTAINING PROTEIN-RELATED"/>
    <property type="match status" value="1"/>
</dbReference>
<dbReference type="SUPFAM" id="SSF50685">
    <property type="entry name" value="Barwin-like endoglucanases"/>
    <property type="match status" value="1"/>
</dbReference>
<feature type="signal peptide" evidence="2">
    <location>
        <begin position="1"/>
        <end position="27"/>
    </location>
</feature>
<dbReference type="PANTHER" id="PTHR31836">
    <property type="match status" value="1"/>
</dbReference>
<evidence type="ECO:0000259" key="3">
    <source>
        <dbReference type="Pfam" id="PF03330"/>
    </source>
</evidence>
<dbReference type="Pfam" id="PF03330">
    <property type="entry name" value="DPBB_1"/>
    <property type="match status" value="1"/>
</dbReference>
<protein>
    <recommendedName>
        <fullName evidence="3">RlpA-like protein double-psi beta-barrel domain-containing protein</fullName>
    </recommendedName>
</protein>
<dbReference type="AlphaFoldDB" id="A0A9P6QXP5"/>
<dbReference type="InterPro" id="IPR009009">
    <property type="entry name" value="RlpA-like_DPBB"/>
</dbReference>
<keyword evidence="1 2" id="KW-0732">Signal</keyword>
<feature type="domain" description="RlpA-like protein double-psi beta-barrel" evidence="3">
    <location>
        <begin position="37"/>
        <end position="138"/>
    </location>
</feature>
<sequence>MQFTKFTLVVAMTLFAFLSAISTTTEAATKIQFGKKASGKATWFNGKDARDVACYGILQNKDVNAQDSWHIAAMRLSQFTGGVKNACFECLRVTAGSRSVIARIIDDCSSCSSGHVDLSLGAFLKLAPKKQGVVSIKYEFVRCPSSGSNLKWPKSPPVKKF</sequence>
<keyword evidence="5" id="KW-1185">Reference proteome</keyword>
<evidence type="ECO:0000313" key="5">
    <source>
        <dbReference type="Proteomes" id="UP000823405"/>
    </source>
</evidence>
<reference evidence="4" key="1">
    <citation type="journal article" date="2020" name="Fungal Divers.">
        <title>Resolving the Mortierellaceae phylogeny through synthesis of multi-gene phylogenetics and phylogenomics.</title>
        <authorList>
            <person name="Vandepol N."/>
            <person name="Liber J."/>
            <person name="Desiro A."/>
            <person name="Na H."/>
            <person name="Kennedy M."/>
            <person name="Barry K."/>
            <person name="Grigoriev I.V."/>
            <person name="Miller A.N."/>
            <person name="O'Donnell K."/>
            <person name="Stajich J.E."/>
            <person name="Bonito G."/>
        </authorList>
    </citation>
    <scope>NUCLEOTIDE SEQUENCE</scope>
    <source>
        <strain evidence="4">NVP60</strain>
    </source>
</reference>
<dbReference type="Gene3D" id="2.40.40.10">
    <property type="entry name" value="RlpA-like domain"/>
    <property type="match status" value="1"/>
</dbReference>